<comment type="cofactor">
    <cofactor evidence="10">
        <name>Zn(2+)</name>
        <dbReference type="ChEBI" id="CHEBI:29105"/>
    </cofactor>
    <text evidence="10">Binds 1 zinc ion per subunit.</text>
</comment>
<dbReference type="EMBL" id="QDEB01038989">
    <property type="protein sequence ID" value="RZC38887.1"/>
    <property type="molecule type" value="Genomic_DNA"/>
</dbReference>
<accession>A0A482W2K0</accession>
<keyword evidence="13" id="KW-1185">Reference proteome</keyword>
<feature type="domain" description="Glycoside hydrolase family 38 central" evidence="11">
    <location>
        <begin position="281"/>
        <end position="357"/>
    </location>
</feature>
<evidence type="ECO:0000256" key="4">
    <source>
        <dbReference type="ARBA" id="ARBA00022723"/>
    </source>
</evidence>
<dbReference type="OrthoDB" id="2016903at2759"/>
<dbReference type="Pfam" id="PF17677">
    <property type="entry name" value="Glyco_hydro38C2"/>
    <property type="match status" value="1"/>
</dbReference>
<organism evidence="12 13">
    <name type="scientific">Asbolus verrucosus</name>
    <name type="common">Desert ironclad beetle</name>
    <dbReference type="NCBI Taxonomy" id="1661398"/>
    <lineage>
        <taxon>Eukaryota</taxon>
        <taxon>Metazoa</taxon>
        <taxon>Ecdysozoa</taxon>
        <taxon>Arthropoda</taxon>
        <taxon>Hexapoda</taxon>
        <taxon>Insecta</taxon>
        <taxon>Pterygota</taxon>
        <taxon>Neoptera</taxon>
        <taxon>Endopterygota</taxon>
        <taxon>Coleoptera</taxon>
        <taxon>Polyphaga</taxon>
        <taxon>Cucujiformia</taxon>
        <taxon>Tenebrionidae</taxon>
        <taxon>Pimeliinae</taxon>
        <taxon>Asbolus</taxon>
    </lineage>
</organism>
<keyword evidence="9 10" id="KW-0326">Glycosidase</keyword>
<dbReference type="InterPro" id="IPR013780">
    <property type="entry name" value="Glyco_hydro_b"/>
</dbReference>
<dbReference type="GO" id="GO:0030246">
    <property type="term" value="F:carbohydrate binding"/>
    <property type="evidence" value="ECO:0007669"/>
    <property type="project" value="InterPro"/>
</dbReference>
<dbReference type="FunFam" id="1.20.1270.50:FF:000003">
    <property type="entry name" value="Alpha-mannosidase"/>
    <property type="match status" value="1"/>
</dbReference>
<gene>
    <name evidence="12" type="ORF">BDFB_012048</name>
</gene>
<evidence type="ECO:0000256" key="1">
    <source>
        <dbReference type="ARBA" id="ARBA00000365"/>
    </source>
</evidence>
<keyword evidence="6 10" id="KW-0862">Zinc</keyword>
<dbReference type="InterPro" id="IPR041147">
    <property type="entry name" value="GH38_C"/>
</dbReference>
<dbReference type="SUPFAM" id="SSF88713">
    <property type="entry name" value="Glycoside hydrolase/deacetylase"/>
    <property type="match status" value="1"/>
</dbReference>
<evidence type="ECO:0000256" key="7">
    <source>
        <dbReference type="ARBA" id="ARBA00023157"/>
    </source>
</evidence>
<dbReference type="InterPro" id="IPR050843">
    <property type="entry name" value="Glycosyl_Hydrlase_38"/>
</dbReference>
<evidence type="ECO:0000259" key="11">
    <source>
        <dbReference type="SMART" id="SM00872"/>
    </source>
</evidence>
<comment type="caution">
    <text evidence="12">The sequence shown here is derived from an EMBL/GenBank/DDBJ whole genome shotgun (WGS) entry which is preliminary data.</text>
</comment>
<dbReference type="Gene3D" id="2.60.40.1360">
    <property type="match status" value="1"/>
</dbReference>
<evidence type="ECO:0000313" key="12">
    <source>
        <dbReference type="EMBL" id="RZC38887.1"/>
    </source>
</evidence>
<dbReference type="Pfam" id="PF09261">
    <property type="entry name" value="Alpha-mann_mid"/>
    <property type="match status" value="1"/>
</dbReference>
<dbReference type="InterPro" id="IPR028995">
    <property type="entry name" value="Glyco_hydro_57/38_cen_sf"/>
</dbReference>
<dbReference type="Gene3D" id="1.20.1270.50">
    <property type="entry name" value="Glycoside hydrolase family 38, central domain"/>
    <property type="match status" value="2"/>
</dbReference>
<evidence type="ECO:0000256" key="2">
    <source>
        <dbReference type="ARBA" id="ARBA00009792"/>
    </source>
</evidence>
<dbReference type="SUPFAM" id="SSF74650">
    <property type="entry name" value="Galactose mutarotase-like"/>
    <property type="match status" value="1"/>
</dbReference>
<dbReference type="InterPro" id="IPR015341">
    <property type="entry name" value="Glyco_hydro_38_cen"/>
</dbReference>
<dbReference type="InterPro" id="IPR037094">
    <property type="entry name" value="Glyco_hydro_38_cen_sf"/>
</dbReference>
<dbReference type="AlphaFoldDB" id="A0A482W2K0"/>
<dbReference type="Proteomes" id="UP000292052">
    <property type="component" value="Unassembled WGS sequence"/>
</dbReference>
<dbReference type="GO" id="GO:0046872">
    <property type="term" value="F:metal ion binding"/>
    <property type="evidence" value="ECO:0007669"/>
    <property type="project" value="UniProtKB-KW"/>
</dbReference>
<name>A0A482W2K0_ASBVE</name>
<dbReference type="InterPro" id="IPR000602">
    <property type="entry name" value="Glyco_hydro_38_N"/>
</dbReference>
<feature type="non-terminal residue" evidence="12">
    <location>
        <position position="856"/>
    </location>
</feature>
<evidence type="ECO:0000256" key="8">
    <source>
        <dbReference type="ARBA" id="ARBA00023180"/>
    </source>
</evidence>
<dbReference type="Gene3D" id="2.60.40.1180">
    <property type="entry name" value="Golgi alpha-mannosidase II"/>
    <property type="match status" value="1"/>
</dbReference>
<reference evidence="12" key="1">
    <citation type="submission" date="2017-03" db="EMBL/GenBank/DDBJ databases">
        <title>Genome of the blue death feigning beetle - Asbolus verrucosus.</title>
        <authorList>
            <person name="Rider S.D."/>
        </authorList>
    </citation>
    <scope>NUCLEOTIDE SEQUENCE [LARGE SCALE GENOMIC DNA]</scope>
    <source>
        <strain evidence="12">Butters</strain>
        <tissue evidence="12">Head and leg muscle</tissue>
    </source>
</reference>
<keyword evidence="4 10" id="KW-0479">Metal-binding</keyword>
<evidence type="ECO:0000256" key="9">
    <source>
        <dbReference type="ARBA" id="ARBA00023295"/>
    </source>
</evidence>
<keyword evidence="8" id="KW-0325">Glycoprotein</keyword>
<proteinExistence type="inferred from homology"/>
<dbReference type="Gene3D" id="2.70.98.30">
    <property type="entry name" value="Golgi alpha-mannosidase II, domain 4"/>
    <property type="match status" value="1"/>
</dbReference>
<keyword evidence="5 10" id="KW-0378">Hydrolase</keyword>
<dbReference type="FunFam" id="1.20.1270.50:FF:000002">
    <property type="entry name" value="Alpha-mannosidase"/>
    <property type="match status" value="1"/>
</dbReference>
<dbReference type="SUPFAM" id="SSF88688">
    <property type="entry name" value="Families 57/38 glycoside transferase middle domain"/>
    <property type="match status" value="1"/>
</dbReference>
<evidence type="ECO:0000256" key="3">
    <source>
        <dbReference type="ARBA" id="ARBA00012752"/>
    </source>
</evidence>
<dbReference type="InterPro" id="IPR011682">
    <property type="entry name" value="Glyco_hydro_38_C"/>
</dbReference>
<dbReference type="EC" id="3.2.1.-" evidence="10"/>
<dbReference type="GO" id="GO:0006013">
    <property type="term" value="P:mannose metabolic process"/>
    <property type="evidence" value="ECO:0007669"/>
    <property type="project" value="InterPro"/>
</dbReference>
<evidence type="ECO:0000256" key="10">
    <source>
        <dbReference type="RuleBase" id="RU361199"/>
    </source>
</evidence>
<protein>
    <recommendedName>
        <fullName evidence="3 10">Alpha-mannosidase</fullName>
        <ecNumber evidence="10">3.2.1.-</ecNumber>
    </recommendedName>
</protein>
<dbReference type="PANTHER" id="PTHR11607">
    <property type="entry name" value="ALPHA-MANNOSIDASE"/>
    <property type="match status" value="1"/>
</dbReference>
<dbReference type="Pfam" id="PF01074">
    <property type="entry name" value="Glyco_hydro_38N"/>
    <property type="match status" value="1"/>
</dbReference>
<dbReference type="PANTHER" id="PTHR11607:SF3">
    <property type="entry name" value="LYSOSOMAL ALPHA-MANNOSIDASE"/>
    <property type="match status" value="1"/>
</dbReference>
<dbReference type="InterPro" id="IPR011330">
    <property type="entry name" value="Glyco_hydro/deAcase_b/a-brl"/>
</dbReference>
<feature type="non-terminal residue" evidence="12">
    <location>
        <position position="1"/>
    </location>
</feature>
<evidence type="ECO:0000313" key="13">
    <source>
        <dbReference type="Proteomes" id="UP000292052"/>
    </source>
</evidence>
<evidence type="ECO:0000256" key="5">
    <source>
        <dbReference type="ARBA" id="ARBA00022801"/>
    </source>
</evidence>
<dbReference type="InterPro" id="IPR011013">
    <property type="entry name" value="Gal_mutarotase_sf_dom"/>
</dbReference>
<keyword evidence="7" id="KW-1015">Disulfide bond</keyword>
<dbReference type="Pfam" id="PF07748">
    <property type="entry name" value="Glyco_hydro_38C"/>
    <property type="match status" value="1"/>
</dbReference>
<evidence type="ECO:0000256" key="6">
    <source>
        <dbReference type="ARBA" id="ARBA00022833"/>
    </source>
</evidence>
<dbReference type="SMART" id="SM00872">
    <property type="entry name" value="Alpha-mann_mid"/>
    <property type="match status" value="1"/>
</dbReference>
<dbReference type="Gene3D" id="3.20.110.10">
    <property type="entry name" value="Glycoside hydrolase 38, N terminal domain"/>
    <property type="match status" value="1"/>
</dbReference>
<comment type="catalytic activity">
    <reaction evidence="1">
        <text>Hydrolysis of terminal, non-reducing alpha-D-mannose residues in alpha-D-mannosides.</text>
        <dbReference type="EC" id="3.2.1.24"/>
    </reaction>
</comment>
<sequence length="856" mass="97158">ISAHMRMLVSNISSIAPFIQVETGFFWKWWQHINDETKNSFKSLVNSGQLEIINGGWSMNDEATTNYYSIIDQFTWGIRILYNNLDRCGVPTVGWQIDPFGHSKEHASLMKRLGFESLVLERLDVNDKATRKLEKNLDFYWQTSTADNSKFFTTIFPNFYGFEKGFCLDSTCNKNQDTINDNNIKDKVINEFANILNNYNGYFKTKNIMIPMGGDFTYQKAETNFNGIDKLIQGFKEREDYNVFYSTPTCYIQAVTKELNGNPDVKKKTEHFFPYSSDANSFWAGYFTSRPTLKRFERLGNNILQSVKQLTTFSRIGGKEYDKNIIDLRRAMGVMQHHDAITGTEKQAVANDYAAMLHKAIKKAEEPLGSIIGQLLKKTDTADIDLKLSTCLLANVSICENSQKDKFLVAVHNPLSRAVTHYVRLPVNGDSCVITGPEDADLFESISSFDYVNETTRPSKYELVFAAKNIPPLGIKLYYVEKQQEGITLKRFKELDANDTGSYGDETNGFAVDKSTGKLKSVTIKEVTQDVVQDFLYYSGSSGGVRPSGAYIFRPADNTAKSIPTAEANIIFNKLLRETLSINFFKFGTTNVDGKGKEVITRFTVDKFSNGGIFYTDSNGRQQIKRTRNKHDGYTYDHKVEPVASNYYPITSKIVIKDETQKLEVAVLTDRAQGGSSLNDGVIELMVHRRLTNDDHFGVNEALRENQYDKGLFARGQHYFTFGSTETKTKSTAAYERDLAQKKLLAPLVLVGDAITEEFESYDKVSKLVNFEFKGLTKDLPDNIQILTLEPWMDSYILRVEHILERDEDDELSRPVSVNLKNLFNLFSITQIMKTDLGANIETQDGNKSSWIKSDD</sequence>
<comment type="similarity">
    <text evidence="2 10">Belongs to the glycosyl hydrolase 38 family.</text>
</comment>
<dbReference type="GO" id="GO:0005764">
    <property type="term" value="C:lysosome"/>
    <property type="evidence" value="ECO:0007669"/>
    <property type="project" value="TreeGrafter"/>
</dbReference>
<dbReference type="GO" id="GO:0004559">
    <property type="term" value="F:alpha-mannosidase activity"/>
    <property type="evidence" value="ECO:0007669"/>
    <property type="project" value="UniProtKB-EC"/>
</dbReference>
<dbReference type="InterPro" id="IPR027291">
    <property type="entry name" value="Glyco_hydro_38_N_sf"/>
</dbReference>